<comment type="subcellular location">
    <subcellularLocation>
        <location evidence="1">Nucleus</location>
    </subcellularLocation>
</comment>
<evidence type="ECO:0000256" key="1">
    <source>
        <dbReference type="ARBA" id="ARBA00004123"/>
    </source>
</evidence>
<keyword evidence="9" id="KW-0238">DNA-binding</keyword>
<comment type="caution">
    <text evidence="9">The sequence shown here is derived from an EMBL/GenBank/DDBJ whole genome shotgun (WGS) entry which is preliminary data.</text>
</comment>
<feature type="region of interest" description="Disordered" evidence="7">
    <location>
        <begin position="320"/>
        <end position="341"/>
    </location>
</feature>
<dbReference type="GO" id="GO:0005634">
    <property type="term" value="C:nucleus"/>
    <property type="evidence" value="ECO:0007669"/>
    <property type="project" value="UniProtKB-SubCell"/>
</dbReference>
<organism evidence="9 10">
    <name type="scientific">Lithospermum erythrorhizon</name>
    <name type="common">Purple gromwell</name>
    <name type="synonym">Lithospermum officinale var. erythrorhizon</name>
    <dbReference type="NCBI Taxonomy" id="34254"/>
    <lineage>
        <taxon>Eukaryota</taxon>
        <taxon>Viridiplantae</taxon>
        <taxon>Streptophyta</taxon>
        <taxon>Embryophyta</taxon>
        <taxon>Tracheophyta</taxon>
        <taxon>Spermatophyta</taxon>
        <taxon>Magnoliopsida</taxon>
        <taxon>eudicotyledons</taxon>
        <taxon>Gunneridae</taxon>
        <taxon>Pentapetalae</taxon>
        <taxon>asterids</taxon>
        <taxon>lamiids</taxon>
        <taxon>Boraginales</taxon>
        <taxon>Boraginaceae</taxon>
        <taxon>Boraginoideae</taxon>
        <taxon>Lithospermeae</taxon>
        <taxon>Lithospermum</taxon>
    </lineage>
</organism>
<dbReference type="GO" id="GO:0003700">
    <property type="term" value="F:DNA-binding transcription factor activity"/>
    <property type="evidence" value="ECO:0007669"/>
    <property type="project" value="InterPro"/>
</dbReference>
<dbReference type="PANTHER" id="PTHR31499">
    <property type="entry name" value="MYB FAMILY TRANSCRIPTION FACTOR PHL11"/>
    <property type="match status" value="1"/>
</dbReference>
<feature type="compositionally biased region" description="Basic and acidic residues" evidence="7">
    <location>
        <begin position="323"/>
        <end position="338"/>
    </location>
</feature>
<dbReference type="InterPro" id="IPR009057">
    <property type="entry name" value="Homeodomain-like_sf"/>
</dbReference>
<dbReference type="Proteomes" id="UP001454036">
    <property type="component" value="Unassembled WGS sequence"/>
</dbReference>
<evidence type="ECO:0000256" key="3">
    <source>
        <dbReference type="ARBA" id="ARBA00023015"/>
    </source>
</evidence>
<dbReference type="Gene3D" id="1.10.10.60">
    <property type="entry name" value="Homeodomain-like"/>
    <property type="match status" value="1"/>
</dbReference>
<proteinExistence type="inferred from homology"/>
<protein>
    <submittedName>
        <fullName evidence="9">DNA-binding transcription factor</fullName>
    </submittedName>
</protein>
<evidence type="ECO:0000256" key="7">
    <source>
        <dbReference type="SAM" id="MobiDB-lite"/>
    </source>
</evidence>
<dbReference type="NCBIfam" id="TIGR01557">
    <property type="entry name" value="myb_SHAQKYF"/>
    <property type="match status" value="1"/>
</dbReference>
<dbReference type="InterPro" id="IPR017930">
    <property type="entry name" value="Myb_dom"/>
</dbReference>
<keyword evidence="6" id="KW-0539">Nucleus</keyword>
<dbReference type="FunFam" id="1.10.10.60:FF:000002">
    <property type="entry name" value="Myb family transcription factor"/>
    <property type="match status" value="1"/>
</dbReference>
<dbReference type="PROSITE" id="PS51294">
    <property type="entry name" value="HTH_MYB"/>
    <property type="match status" value="1"/>
</dbReference>
<dbReference type="InterPro" id="IPR006447">
    <property type="entry name" value="Myb_dom_plants"/>
</dbReference>
<dbReference type="InterPro" id="IPR046955">
    <property type="entry name" value="PHR1-like"/>
</dbReference>
<dbReference type="Pfam" id="PF00249">
    <property type="entry name" value="Myb_DNA-binding"/>
    <property type="match status" value="1"/>
</dbReference>
<keyword evidence="10" id="KW-1185">Reference proteome</keyword>
<evidence type="ECO:0000313" key="10">
    <source>
        <dbReference type="Proteomes" id="UP001454036"/>
    </source>
</evidence>
<dbReference type="SUPFAM" id="SSF46689">
    <property type="entry name" value="Homeodomain-like"/>
    <property type="match status" value="1"/>
</dbReference>
<dbReference type="InterPro" id="IPR025756">
    <property type="entry name" value="Myb_CC_LHEQLE"/>
</dbReference>
<comment type="similarity">
    <text evidence="2">Belongs to the MYB-CC family.</text>
</comment>
<dbReference type="AlphaFoldDB" id="A0AAV3RIH0"/>
<accession>A0AAV3RIH0</accession>
<gene>
    <name evidence="9" type="ORF">LIER_28105</name>
</gene>
<feature type="region of interest" description="Disordered" evidence="7">
    <location>
        <begin position="394"/>
        <end position="464"/>
    </location>
</feature>
<feature type="compositionally biased region" description="Low complexity" evidence="7">
    <location>
        <begin position="248"/>
        <end position="264"/>
    </location>
</feature>
<evidence type="ECO:0000313" key="9">
    <source>
        <dbReference type="EMBL" id="GAA0174783.1"/>
    </source>
</evidence>
<keyword evidence="4" id="KW-0175">Coiled coil</keyword>
<feature type="compositionally biased region" description="Basic and acidic residues" evidence="7">
    <location>
        <begin position="412"/>
        <end position="421"/>
    </location>
</feature>
<reference evidence="9 10" key="1">
    <citation type="submission" date="2024-01" db="EMBL/GenBank/DDBJ databases">
        <title>The complete chloroplast genome sequence of Lithospermum erythrorhizon: insights into the phylogenetic relationship among Boraginaceae species and the maternal lineages of purple gromwells.</title>
        <authorList>
            <person name="Okada T."/>
            <person name="Watanabe K."/>
        </authorList>
    </citation>
    <scope>NUCLEOTIDE SEQUENCE [LARGE SCALE GENOMIC DNA]</scope>
</reference>
<dbReference type="InterPro" id="IPR001005">
    <property type="entry name" value="SANT/Myb"/>
</dbReference>
<dbReference type="PANTHER" id="PTHR31499:SF80">
    <property type="entry name" value="HTH MYB-TYPE DOMAIN-CONTAINING PROTEIN"/>
    <property type="match status" value="1"/>
</dbReference>
<keyword evidence="5" id="KW-0804">Transcription</keyword>
<dbReference type="EMBL" id="BAABME010009229">
    <property type="protein sequence ID" value="GAA0174783.1"/>
    <property type="molecule type" value="Genomic_DNA"/>
</dbReference>
<evidence type="ECO:0000256" key="2">
    <source>
        <dbReference type="ARBA" id="ARBA00006783"/>
    </source>
</evidence>
<keyword evidence="3" id="KW-0805">Transcription regulation</keyword>
<feature type="compositionally biased region" description="Basic and acidic residues" evidence="7">
    <location>
        <begin position="394"/>
        <end position="403"/>
    </location>
</feature>
<sequence>MEARHSLYIQRSNTSQGCNFGSTGAISSAAPVFPTTHEEKYLEFPDFQQVTMERQPLHRPSAFFSPMSPNNGVVDPLYSSSSEFSADLHFSSLPPQEKLSQQAPFISQSIISGTSTVSPHSFHSNAQPIISSHHSTLNDSAWPIEPLPDFSNYSINNSIQSSQLECPSSGDGFVPTEDINKRTDFDWADHLISDDDPLSSSWSELLADSFAADPEPPKVQHRVSNQLNNIPSEQPQVAQLLLTSSGETPATATATPASSASGAPTKHRMRWTPELHEAFVDAVSRLGGSERATPKGVLKLMKAEGLTIYHVKSHLQKYRTARYKPEPSEGTSEKKSSSIDDLSSLDLKTGIEITEALRLQMEVQKRLHEQLEIQRKLQLRIEEQGRYLQMMFEKQNKSGETDSLKASSSTVEENHSARRIDGNPNSPAKVPTKASDPPEMCNPETAVTVSVNGSEKLGEEQNVSEVEAQVDLEGNAACKLNHPSSKRVKVDK</sequence>
<evidence type="ECO:0000256" key="4">
    <source>
        <dbReference type="ARBA" id="ARBA00023054"/>
    </source>
</evidence>
<dbReference type="Pfam" id="PF14379">
    <property type="entry name" value="Myb_CC_LHEQLE"/>
    <property type="match status" value="1"/>
</dbReference>
<feature type="domain" description="HTH myb-type" evidence="8">
    <location>
        <begin position="263"/>
        <end position="323"/>
    </location>
</feature>
<evidence type="ECO:0000256" key="6">
    <source>
        <dbReference type="ARBA" id="ARBA00023242"/>
    </source>
</evidence>
<name>A0AAV3RIH0_LITER</name>
<evidence type="ECO:0000259" key="8">
    <source>
        <dbReference type="PROSITE" id="PS51294"/>
    </source>
</evidence>
<evidence type="ECO:0000256" key="5">
    <source>
        <dbReference type="ARBA" id="ARBA00023163"/>
    </source>
</evidence>
<feature type="region of interest" description="Disordered" evidence="7">
    <location>
        <begin position="248"/>
        <end position="268"/>
    </location>
</feature>
<dbReference type="GO" id="GO:0003677">
    <property type="term" value="F:DNA binding"/>
    <property type="evidence" value="ECO:0007669"/>
    <property type="project" value="UniProtKB-KW"/>
</dbReference>